<dbReference type="PANTHER" id="PTHR11431">
    <property type="entry name" value="FERRITIN"/>
    <property type="match status" value="1"/>
</dbReference>
<dbReference type="EC" id="1.16.3.1" evidence="6"/>
<dbReference type="Gene3D" id="1.20.1260.10">
    <property type="match status" value="1"/>
</dbReference>
<dbReference type="PATRIC" id="fig|1582439.9.peg.1745"/>
<dbReference type="InterPro" id="IPR009040">
    <property type="entry name" value="Ferritin-like_diiron"/>
</dbReference>
<protein>
    <submittedName>
        <fullName evidence="6">Putative ferritin-2</fullName>
        <ecNumber evidence="6">1.16.3.1</ecNumber>
    </submittedName>
</protein>
<dbReference type="FunFam" id="1.20.1260.10:FF:000001">
    <property type="entry name" value="Non-heme ferritin"/>
    <property type="match status" value="1"/>
</dbReference>
<feature type="domain" description="Ferritin-like diiron" evidence="5">
    <location>
        <begin position="4"/>
        <end position="149"/>
    </location>
</feature>
<dbReference type="InterPro" id="IPR012347">
    <property type="entry name" value="Ferritin-like"/>
</dbReference>
<proteinExistence type="predicted"/>
<reference evidence="6 7" key="3">
    <citation type="journal article" date="2019" name="Int. J. Syst. Evol. Microbiol.">
        <title>Nitrosopumilus adriaticus sp. nov. and Nitrosopumilus piranensis sp. nov., two ammonia-oxidizing archaea from the Adriatic Sea and members of the class Nitrososphaeria.</title>
        <authorList>
            <person name="Bayer B."/>
            <person name="Vojvoda J."/>
            <person name="Reinthaler T."/>
            <person name="Reyes C."/>
            <person name="Pinto M."/>
            <person name="Herndl G.J."/>
        </authorList>
    </citation>
    <scope>NUCLEOTIDE SEQUENCE [LARGE SCALE GENOMIC DNA]</scope>
    <source>
        <strain evidence="6 7">D3C</strain>
    </source>
</reference>
<name>A0A0C5BX66_9ARCH</name>
<dbReference type="InterPro" id="IPR009078">
    <property type="entry name" value="Ferritin-like_SF"/>
</dbReference>
<evidence type="ECO:0000256" key="2">
    <source>
        <dbReference type="ARBA" id="ARBA00022723"/>
    </source>
</evidence>
<dbReference type="InterPro" id="IPR008331">
    <property type="entry name" value="Ferritin_DPS_dom"/>
</dbReference>
<dbReference type="InterPro" id="IPR041719">
    <property type="entry name" value="Ferritin_prok"/>
</dbReference>
<keyword evidence="2" id="KW-0479">Metal-binding</keyword>
<evidence type="ECO:0000256" key="3">
    <source>
        <dbReference type="ARBA" id="ARBA00023002"/>
    </source>
</evidence>
<evidence type="ECO:0000313" key="7">
    <source>
        <dbReference type="Proteomes" id="UP000032027"/>
    </source>
</evidence>
<evidence type="ECO:0000256" key="1">
    <source>
        <dbReference type="ARBA" id="ARBA00022434"/>
    </source>
</evidence>
<organism evidence="6 7">
    <name type="scientific">Nitrosopumilus piranensis</name>
    <dbReference type="NCBI Taxonomy" id="1582439"/>
    <lineage>
        <taxon>Archaea</taxon>
        <taxon>Nitrososphaerota</taxon>
        <taxon>Nitrososphaeria</taxon>
        <taxon>Nitrosopumilales</taxon>
        <taxon>Nitrosopumilaceae</taxon>
        <taxon>Nitrosopumilus</taxon>
    </lineage>
</organism>
<keyword evidence="1" id="KW-0409">Iron storage</keyword>
<dbReference type="GO" id="GO:0004322">
    <property type="term" value="F:ferroxidase activity"/>
    <property type="evidence" value="ECO:0007669"/>
    <property type="project" value="UniProtKB-EC"/>
</dbReference>
<dbReference type="GO" id="GO:0008199">
    <property type="term" value="F:ferric iron binding"/>
    <property type="evidence" value="ECO:0007669"/>
    <property type="project" value="InterPro"/>
</dbReference>
<dbReference type="GO" id="GO:0008198">
    <property type="term" value="F:ferrous iron binding"/>
    <property type="evidence" value="ECO:0007669"/>
    <property type="project" value="TreeGrafter"/>
</dbReference>
<dbReference type="KEGG" id="nid:NPIRD3C_1694"/>
<dbReference type="GO" id="GO:0006826">
    <property type="term" value="P:iron ion transport"/>
    <property type="evidence" value="ECO:0007669"/>
    <property type="project" value="InterPro"/>
</dbReference>
<sequence>MITMRISTKMKKALNDQIALESAASNSYLAMASWCEVTGYQGGATFFYAQSDEEKTHMLKIIHYLNDVGAIATIPAVKAPKSSYRSLEETIKTALKNEQSVTKAIHKIVELAHKEKDHCTYAFLEWFVNEQVQEETKFETILQKFDLLGRDKLGINEVDKFLASDSGDPPSSTA</sequence>
<dbReference type="GO" id="GO:0005737">
    <property type="term" value="C:cytoplasm"/>
    <property type="evidence" value="ECO:0007669"/>
    <property type="project" value="TreeGrafter"/>
</dbReference>
<dbReference type="CDD" id="cd01055">
    <property type="entry name" value="Nonheme_Ferritin"/>
    <property type="match status" value="1"/>
</dbReference>
<keyword evidence="3 6" id="KW-0560">Oxidoreductase</keyword>
<keyword evidence="4" id="KW-0408">Iron</keyword>
<dbReference type="EMBL" id="CP010868">
    <property type="protein sequence ID" value="AJM92906.1"/>
    <property type="molecule type" value="Genomic_DNA"/>
</dbReference>
<dbReference type="SUPFAM" id="SSF47240">
    <property type="entry name" value="Ferritin-like"/>
    <property type="match status" value="1"/>
</dbReference>
<dbReference type="AlphaFoldDB" id="A0A0C5BX66"/>
<reference evidence="7" key="1">
    <citation type="submission" date="2015-02" db="EMBL/GenBank/DDBJ databases">
        <title>Characterization of two novel Thaumarchaeota isolated from the Northern Adriatic Sea.</title>
        <authorList>
            <person name="Bayer B."/>
            <person name="Vojvoda J."/>
            <person name="Offre P."/>
            <person name="Srivastava A."/>
            <person name="Elisabeth N."/>
            <person name="Garcia J.A.L."/>
            <person name="Schleper C."/>
            <person name="Herndl G.J."/>
        </authorList>
    </citation>
    <scope>NUCLEOTIDE SEQUENCE [LARGE SCALE GENOMIC DNA]</scope>
    <source>
        <strain evidence="7">D3C</strain>
    </source>
</reference>
<dbReference type="HOGENOM" id="CLU_065681_1_0_2"/>
<dbReference type="GO" id="GO:0006879">
    <property type="term" value="P:intracellular iron ion homeostasis"/>
    <property type="evidence" value="ECO:0007669"/>
    <property type="project" value="UniProtKB-KW"/>
</dbReference>
<gene>
    <name evidence="6" type="primary">ftnB</name>
    <name evidence="6" type="ORF">NPIRD3C_1694</name>
</gene>
<accession>A0A0C5BX66</accession>
<evidence type="ECO:0000256" key="4">
    <source>
        <dbReference type="ARBA" id="ARBA00023004"/>
    </source>
</evidence>
<reference evidence="6 7" key="2">
    <citation type="journal article" date="2016" name="ISME J.">
        <title>Physiological and genomic characterization of two novel marine thaumarchaeal strains indicates niche differentiation.</title>
        <authorList>
            <person name="Bayer B."/>
            <person name="Vojvoda J."/>
            <person name="Offre P."/>
            <person name="Alves R.J."/>
            <person name="Elisabeth N.H."/>
            <person name="Garcia J.A."/>
            <person name="Volland J.M."/>
            <person name="Srivastava A."/>
            <person name="Schleper C."/>
            <person name="Herndl G.J."/>
        </authorList>
    </citation>
    <scope>NUCLEOTIDE SEQUENCE [LARGE SCALE GENOMIC DNA]</scope>
    <source>
        <strain evidence="6 7">D3C</strain>
    </source>
</reference>
<dbReference type="PANTHER" id="PTHR11431:SF127">
    <property type="entry name" value="BACTERIAL NON-HEME FERRITIN"/>
    <property type="match status" value="1"/>
</dbReference>
<dbReference type="STRING" id="1582439.NPIRD3C_1694"/>
<evidence type="ECO:0000313" key="6">
    <source>
        <dbReference type="EMBL" id="AJM92906.1"/>
    </source>
</evidence>
<dbReference type="InterPro" id="IPR001519">
    <property type="entry name" value="Ferritin"/>
</dbReference>
<keyword evidence="7" id="KW-1185">Reference proteome</keyword>
<dbReference type="Pfam" id="PF00210">
    <property type="entry name" value="Ferritin"/>
    <property type="match status" value="1"/>
</dbReference>
<dbReference type="PROSITE" id="PS50905">
    <property type="entry name" value="FERRITIN_LIKE"/>
    <property type="match status" value="1"/>
</dbReference>
<evidence type="ECO:0000259" key="5">
    <source>
        <dbReference type="PROSITE" id="PS50905"/>
    </source>
</evidence>
<dbReference type="GO" id="GO:0042802">
    <property type="term" value="F:identical protein binding"/>
    <property type="evidence" value="ECO:0007669"/>
    <property type="project" value="UniProtKB-ARBA"/>
</dbReference>
<dbReference type="Proteomes" id="UP000032027">
    <property type="component" value="Chromosome"/>
</dbReference>